<keyword evidence="2" id="KW-1185">Reference proteome</keyword>
<evidence type="ECO:0000313" key="1">
    <source>
        <dbReference type="EMBL" id="KAF0304327.1"/>
    </source>
</evidence>
<dbReference type="Proteomes" id="UP000440578">
    <property type="component" value="Unassembled WGS sequence"/>
</dbReference>
<dbReference type="OrthoDB" id="6372777at2759"/>
<dbReference type="EMBL" id="VIIS01000855">
    <property type="protein sequence ID" value="KAF0304327.1"/>
    <property type="molecule type" value="Genomic_DNA"/>
</dbReference>
<name>A0A6A4W992_AMPAM</name>
<proteinExistence type="predicted"/>
<gene>
    <name evidence="1" type="ORF">FJT64_023834</name>
</gene>
<accession>A0A6A4W992</accession>
<comment type="caution">
    <text evidence="1">The sequence shown here is derived from an EMBL/GenBank/DDBJ whole genome shotgun (WGS) entry which is preliminary data.</text>
</comment>
<protein>
    <recommendedName>
        <fullName evidence="3">GIY-YIG domain-containing protein</fullName>
    </recommendedName>
</protein>
<reference evidence="1 2" key="1">
    <citation type="submission" date="2019-07" db="EMBL/GenBank/DDBJ databases">
        <title>Draft genome assembly of a fouling barnacle, Amphibalanus amphitrite (Darwin, 1854): The first reference genome for Thecostraca.</title>
        <authorList>
            <person name="Kim W."/>
        </authorList>
    </citation>
    <scope>NUCLEOTIDE SEQUENCE [LARGE SCALE GENOMIC DNA]</scope>
    <source>
        <strain evidence="1">SNU_AA5</strain>
        <tissue evidence="1">Soma without cirri and trophi</tissue>
    </source>
</reference>
<sequence length="286" mass="31424">MSVPFAGAYFYQLKRAANKIGISLVSKPSQTLGAVLCSKSKHKLPKHQESNVVYQIECSCKIDGDPVIYIGETDRELGTRVREHRDCWSGSRSSRANASAFNSHRQCTPLFDDAKILDRAAHHQMRLLLESAYIRTSVSETPHRLTVQSPSRKMRSVAVLALLWTAAGAALFRSRLVEHAQTPLRSAGGVSGIQCASLCLWTSDCVGWSRDPHTGACRLWPPASAQNPLTPLKELVFQSRLIAVPDGFTVSDDPKVAYNIIMIVASLYKESGNIALLVVTVKQSIH</sequence>
<organism evidence="1 2">
    <name type="scientific">Amphibalanus amphitrite</name>
    <name type="common">Striped barnacle</name>
    <name type="synonym">Balanus amphitrite</name>
    <dbReference type="NCBI Taxonomy" id="1232801"/>
    <lineage>
        <taxon>Eukaryota</taxon>
        <taxon>Metazoa</taxon>
        <taxon>Ecdysozoa</taxon>
        <taxon>Arthropoda</taxon>
        <taxon>Crustacea</taxon>
        <taxon>Multicrustacea</taxon>
        <taxon>Cirripedia</taxon>
        <taxon>Thoracica</taxon>
        <taxon>Thoracicalcarea</taxon>
        <taxon>Balanomorpha</taxon>
        <taxon>Balanoidea</taxon>
        <taxon>Balanidae</taxon>
        <taxon>Amphibalaninae</taxon>
        <taxon>Amphibalanus</taxon>
    </lineage>
</organism>
<dbReference type="AlphaFoldDB" id="A0A6A4W992"/>
<evidence type="ECO:0008006" key="3">
    <source>
        <dbReference type="Google" id="ProtNLM"/>
    </source>
</evidence>
<evidence type="ECO:0000313" key="2">
    <source>
        <dbReference type="Proteomes" id="UP000440578"/>
    </source>
</evidence>